<dbReference type="InterPro" id="IPR002110">
    <property type="entry name" value="Ankyrin_rpt"/>
</dbReference>
<dbReference type="PANTHER" id="PTHR24121:SF19">
    <property type="entry name" value="OS11G0247700 PROTEIN"/>
    <property type="match status" value="1"/>
</dbReference>
<feature type="repeat" description="ANK" evidence="1">
    <location>
        <begin position="310"/>
        <end position="343"/>
    </location>
</feature>
<proteinExistence type="predicted"/>
<dbReference type="SMART" id="SM00248">
    <property type="entry name" value="ANK"/>
    <property type="match status" value="9"/>
</dbReference>
<dbReference type="PROSITE" id="PS50297">
    <property type="entry name" value="ANK_REP_REGION"/>
    <property type="match status" value="1"/>
</dbReference>
<evidence type="ECO:0000313" key="3">
    <source>
        <dbReference type="Proteomes" id="UP000275267"/>
    </source>
</evidence>
<dbReference type="OrthoDB" id="303876at2759"/>
<keyword evidence="1" id="KW-0040">ANK repeat</keyword>
<evidence type="ECO:0000313" key="2">
    <source>
        <dbReference type="EMBL" id="RLM69726.1"/>
    </source>
</evidence>
<dbReference type="PROSITE" id="PS50088">
    <property type="entry name" value="ANK_REPEAT"/>
    <property type="match status" value="2"/>
</dbReference>
<dbReference type="PANTHER" id="PTHR24121">
    <property type="entry name" value="NO MECHANORECEPTOR POTENTIAL C, ISOFORM D-RELATED"/>
    <property type="match status" value="1"/>
</dbReference>
<protein>
    <submittedName>
        <fullName evidence="2">Protein ACCELERATED CELL DEATH 6-like isoform X1</fullName>
    </submittedName>
</protein>
<dbReference type="Proteomes" id="UP000275267">
    <property type="component" value="Unassembled WGS sequence"/>
</dbReference>
<comment type="caution">
    <text evidence="2">The sequence shown here is derived from an EMBL/GenBank/DDBJ whole genome shotgun (WGS) entry which is preliminary data.</text>
</comment>
<dbReference type="Gene3D" id="1.25.40.20">
    <property type="entry name" value="Ankyrin repeat-containing domain"/>
    <property type="match status" value="2"/>
</dbReference>
<dbReference type="SUPFAM" id="SSF48403">
    <property type="entry name" value="Ankyrin repeat"/>
    <property type="match status" value="1"/>
</dbReference>
<dbReference type="EMBL" id="PQIB02000014">
    <property type="protein sequence ID" value="RLM69726.1"/>
    <property type="molecule type" value="Genomic_DNA"/>
</dbReference>
<dbReference type="STRING" id="4540.A0A3L6Q3Y0"/>
<sequence>MDRGLLHAAKSGDAGQLKQLAMDNPSVLLGTTPQGNNCLHISSIHGHEKFCKDAVELHPSFLAAVNVDGETPLLTALTSGHPSLASFFLACCSAQRLREAILRQDKNGYNALHHAIRSGNTDLALELIAAEPDLSHAVNKSNESPMFIAVLRGFTDVFVELLNVPNSADAGACSYNALHAAVKNGNSVIAKMIVKKRPWLARQETNKRSSPMNLAVIWDKVEVLRVLLEHDWSLGHVISSEGCTLLHSAAYQGHVSVARMLIDHCPDAPYSDAVGWTCLHEAVCHGRMDFVEFVLESPQLRKLVNMRDANGRTALHHAVQRCNPKIVTALLLNKDIDFTIMGNNSRAAIWELYHAIDHAKTLNWLNSHASILGPPLPIAVELDVGSRRTNARPKQAGQERQWQWGAAAMQPREMRHAAAMLRKDGKGGKRMTERRESCG</sequence>
<dbReference type="Pfam" id="PF13637">
    <property type="entry name" value="Ank_4"/>
    <property type="match status" value="1"/>
</dbReference>
<dbReference type="AlphaFoldDB" id="A0A3L6Q3Y0"/>
<accession>A0A3L6Q3Y0</accession>
<gene>
    <name evidence="2" type="ORF">C2845_PM17G04710</name>
</gene>
<organism evidence="2 3">
    <name type="scientific">Panicum miliaceum</name>
    <name type="common">Proso millet</name>
    <name type="synonym">Broomcorn millet</name>
    <dbReference type="NCBI Taxonomy" id="4540"/>
    <lineage>
        <taxon>Eukaryota</taxon>
        <taxon>Viridiplantae</taxon>
        <taxon>Streptophyta</taxon>
        <taxon>Embryophyta</taxon>
        <taxon>Tracheophyta</taxon>
        <taxon>Spermatophyta</taxon>
        <taxon>Magnoliopsida</taxon>
        <taxon>Liliopsida</taxon>
        <taxon>Poales</taxon>
        <taxon>Poaceae</taxon>
        <taxon>PACMAD clade</taxon>
        <taxon>Panicoideae</taxon>
        <taxon>Panicodae</taxon>
        <taxon>Paniceae</taxon>
        <taxon>Panicinae</taxon>
        <taxon>Panicum</taxon>
        <taxon>Panicum sect. Panicum</taxon>
    </lineage>
</organism>
<feature type="repeat" description="ANK" evidence="1">
    <location>
        <begin position="241"/>
        <end position="273"/>
    </location>
</feature>
<reference evidence="3" key="1">
    <citation type="journal article" date="2019" name="Nat. Commun.">
        <title>The genome of broomcorn millet.</title>
        <authorList>
            <person name="Zou C."/>
            <person name="Miki D."/>
            <person name="Li D."/>
            <person name="Tang Q."/>
            <person name="Xiao L."/>
            <person name="Rajput S."/>
            <person name="Deng P."/>
            <person name="Jia W."/>
            <person name="Huang R."/>
            <person name="Zhang M."/>
            <person name="Sun Y."/>
            <person name="Hu J."/>
            <person name="Fu X."/>
            <person name="Schnable P.S."/>
            <person name="Li F."/>
            <person name="Zhang H."/>
            <person name="Feng B."/>
            <person name="Zhu X."/>
            <person name="Liu R."/>
            <person name="Schnable J.C."/>
            <person name="Zhu J.-K."/>
            <person name="Zhang H."/>
        </authorList>
    </citation>
    <scope>NUCLEOTIDE SEQUENCE [LARGE SCALE GENOMIC DNA]</scope>
</reference>
<dbReference type="FunFam" id="1.25.40.20:FF:000486">
    <property type="entry name" value="Ankyrin repeat family protein"/>
    <property type="match status" value="1"/>
</dbReference>
<name>A0A3L6Q3Y0_PANMI</name>
<keyword evidence="3" id="KW-1185">Reference proteome</keyword>
<evidence type="ECO:0000256" key="1">
    <source>
        <dbReference type="PROSITE-ProRule" id="PRU00023"/>
    </source>
</evidence>
<dbReference type="InterPro" id="IPR036770">
    <property type="entry name" value="Ankyrin_rpt-contain_sf"/>
</dbReference>
<dbReference type="Pfam" id="PF12796">
    <property type="entry name" value="Ank_2"/>
    <property type="match status" value="2"/>
</dbReference>